<evidence type="ECO:0000256" key="2">
    <source>
        <dbReference type="ARBA" id="ARBA00022475"/>
    </source>
</evidence>
<proteinExistence type="predicted"/>
<organism evidence="8">
    <name type="scientific">bioreactor metagenome</name>
    <dbReference type="NCBI Taxonomy" id="1076179"/>
    <lineage>
        <taxon>unclassified sequences</taxon>
        <taxon>metagenomes</taxon>
        <taxon>ecological metagenomes</taxon>
    </lineage>
</organism>
<protein>
    <recommendedName>
        <fullName evidence="7">MgtC/SapB/SrpB/YhiD N-terminal domain-containing protein</fullName>
    </recommendedName>
</protein>
<dbReference type="EMBL" id="VSSQ01108207">
    <property type="protein sequence ID" value="MPN47040.1"/>
    <property type="molecule type" value="Genomic_DNA"/>
</dbReference>
<dbReference type="GO" id="GO:0005886">
    <property type="term" value="C:plasma membrane"/>
    <property type="evidence" value="ECO:0007669"/>
    <property type="project" value="UniProtKB-SubCell"/>
</dbReference>
<dbReference type="InterPro" id="IPR049177">
    <property type="entry name" value="MgtC_SapB_SrpB_YhiD_N"/>
</dbReference>
<dbReference type="PANTHER" id="PTHR33778:SF1">
    <property type="entry name" value="MAGNESIUM TRANSPORTER YHID-RELATED"/>
    <property type="match status" value="1"/>
</dbReference>
<evidence type="ECO:0000313" key="8">
    <source>
        <dbReference type="EMBL" id="MPN47040.1"/>
    </source>
</evidence>
<gene>
    <name evidence="8" type="ORF">SDC9_194640</name>
</gene>
<feature type="domain" description="MgtC/SapB/SrpB/YhiD N-terminal" evidence="7">
    <location>
        <begin position="2"/>
        <end position="71"/>
    </location>
</feature>
<keyword evidence="3 6" id="KW-0812">Transmembrane</keyword>
<reference evidence="8" key="1">
    <citation type="submission" date="2019-08" db="EMBL/GenBank/DDBJ databases">
        <authorList>
            <person name="Kucharzyk K."/>
            <person name="Murdoch R.W."/>
            <person name="Higgins S."/>
            <person name="Loffler F."/>
        </authorList>
    </citation>
    <scope>NUCLEOTIDE SEQUENCE</scope>
</reference>
<keyword evidence="2" id="KW-1003">Cell membrane</keyword>
<comment type="subcellular location">
    <subcellularLocation>
        <location evidence="1">Cell membrane</location>
        <topology evidence="1">Multi-pass membrane protein</topology>
    </subcellularLocation>
</comment>
<sequence length="155" mass="16739">MGAQVITGVGFLGVGTIFVTGKHKIKGLTTAAGLWASACLGLALGIGFYSGAVIAGILIFTSLALLPKVENYFYNNARMINLYVEIDTLHNYREFVCKIKSMDITVLETHVSSSGPVASNGTAFHISIKLPKTLKFDEIRDLLNDFNGVLLLEEI</sequence>
<evidence type="ECO:0000256" key="1">
    <source>
        <dbReference type="ARBA" id="ARBA00004651"/>
    </source>
</evidence>
<dbReference type="PANTHER" id="PTHR33778">
    <property type="entry name" value="PROTEIN MGTC"/>
    <property type="match status" value="1"/>
</dbReference>
<evidence type="ECO:0000256" key="6">
    <source>
        <dbReference type="SAM" id="Phobius"/>
    </source>
</evidence>
<feature type="transmembrane region" description="Helical" evidence="6">
    <location>
        <begin position="34"/>
        <end position="66"/>
    </location>
</feature>
<evidence type="ECO:0000256" key="4">
    <source>
        <dbReference type="ARBA" id="ARBA00022989"/>
    </source>
</evidence>
<keyword evidence="5 6" id="KW-0472">Membrane</keyword>
<name>A0A645I7F1_9ZZZZ</name>
<comment type="caution">
    <text evidence="8">The sequence shown here is derived from an EMBL/GenBank/DDBJ whole genome shotgun (WGS) entry which is preliminary data.</text>
</comment>
<evidence type="ECO:0000256" key="5">
    <source>
        <dbReference type="ARBA" id="ARBA00023136"/>
    </source>
</evidence>
<dbReference type="AlphaFoldDB" id="A0A645I7F1"/>
<evidence type="ECO:0000256" key="3">
    <source>
        <dbReference type="ARBA" id="ARBA00022692"/>
    </source>
</evidence>
<evidence type="ECO:0000259" key="7">
    <source>
        <dbReference type="Pfam" id="PF02308"/>
    </source>
</evidence>
<dbReference type="Pfam" id="PF02308">
    <property type="entry name" value="MgtC"/>
    <property type="match status" value="1"/>
</dbReference>
<dbReference type="InterPro" id="IPR003416">
    <property type="entry name" value="MgtC/SapB/SrpB/YhiD_fam"/>
</dbReference>
<accession>A0A645I7F1</accession>
<keyword evidence="4 6" id="KW-1133">Transmembrane helix</keyword>